<keyword evidence="3" id="KW-1185">Reference proteome</keyword>
<evidence type="ECO:0008006" key="4">
    <source>
        <dbReference type="Google" id="ProtNLM"/>
    </source>
</evidence>
<accession>A0A4V3WLK2</accession>
<dbReference type="EMBL" id="SDRB02010666">
    <property type="protein sequence ID" value="THG05107.1"/>
    <property type="molecule type" value="Genomic_DNA"/>
</dbReference>
<name>A0A4V3WLK2_CAMSN</name>
<dbReference type="STRING" id="542762.A0A4V3WLK2"/>
<proteinExistence type="predicted"/>
<dbReference type="Proteomes" id="UP000306102">
    <property type="component" value="Unassembled WGS sequence"/>
</dbReference>
<organism evidence="2 3">
    <name type="scientific">Camellia sinensis var. sinensis</name>
    <name type="common">China tea</name>
    <dbReference type="NCBI Taxonomy" id="542762"/>
    <lineage>
        <taxon>Eukaryota</taxon>
        <taxon>Viridiplantae</taxon>
        <taxon>Streptophyta</taxon>
        <taxon>Embryophyta</taxon>
        <taxon>Tracheophyta</taxon>
        <taxon>Spermatophyta</taxon>
        <taxon>Magnoliopsida</taxon>
        <taxon>eudicotyledons</taxon>
        <taxon>Gunneridae</taxon>
        <taxon>Pentapetalae</taxon>
        <taxon>asterids</taxon>
        <taxon>Ericales</taxon>
        <taxon>Theaceae</taxon>
        <taxon>Camellia</taxon>
    </lineage>
</organism>
<feature type="region of interest" description="Disordered" evidence="1">
    <location>
        <begin position="104"/>
        <end position="123"/>
    </location>
</feature>
<dbReference type="PANTHER" id="PTHR35461">
    <property type="entry name" value="BNAANNG14610D PROTEIN"/>
    <property type="match status" value="1"/>
</dbReference>
<evidence type="ECO:0000313" key="2">
    <source>
        <dbReference type="EMBL" id="THG05107.1"/>
    </source>
</evidence>
<gene>
    <name evidence="2" type="ORF">TEA_012913</name>
</gene>
<evidence type="ECO:0000313" key="3">
    <source>
        <dbReference type="Proteomes" id="UP000306102"/>
    </source>
</evidence>
<dbReference type="PANTHER" id="PTHR35461:SF1">
    <property type="entry name" value="LOW PROTEIN: ATP-DEPENDENT RNA HELICASE-LIKE PROTEIN"/>
    <property type="match status" value="1"/>
</dbReference>
<reference evidence="2 3" key="1">
    <citation type="journal article" date="2018" name="Proc. Natl. Acad. Sci. U.S.A.">
        <title>Draft genome sequence of Camellia sinensis var. sinensis provides insights into the evolution of the tea genome and tea quality.</title>
        <authorList>
            <person name="Wei C."/>
            <person name="Yang H."/>
            <person name="Wang S."/>
            <person name="Zhao J."/>
            <person name="Liu C."/>
            <person name="Gao L."/>
            <person name="Xia E."/>
            <person name="Lu Y."/>
            <person name="Tai Y."/>
            <person name="She G."/>
            <person name="Sun J."/>
            <person name="Cao H."/>
            <person name="Tong W."/>
            <person name="Gao Q."/>
            <person name="Li Y."/>
            <person name="Deng W."/>
            <person name="Jiang X."/>
            <person name="Wang W."/>
            <person name="Chen Q."/>
            <person name="Zhang S."/>
            <person name="Li H."/>
            <person name="Wu J."/>
            <person name="Wang P."/>
            <person name="Li P."/>
            <person name="Shi C."/>
            <person name="Zheng F."/>
            <person name="Jian J."/>
            <person name="Huang B."/>
            <person name="Shan D."/>
            <person name="Shi M."/>
            <person name="Fang C."/>
            <person name="Yue Y."/>
            <person name="Li F."/>
            <person name="Li D."/>
            <person name="Wei S."/>
            <person name="Han B."/>
            <person name="Jiang C."/>
            <person name="Yin Y."/>
            <person name="Xia T."/>
            <person name="Zhang Z."/>
            <person name="Bennetzen J.L."/>
            <person name="Zhao S."/>
            <person name="Wan X."/>
        </authorList>
    </citation>
    <scope>NUCLEOTIDE SEQUENCE [LARGE SCALE GENOMIC DNA]</scope>
    <source>
        <strain evidence="3">cv. Shuchazao</strain>
        <tissue evidence="2">Leaf</tissue>
    </source>
</reference>
<comment type="caution">
    <text evidence="2">The sequence shown here is derived from an EMBL/GenBank/DDBJ whole genome shotgun (WGS) entry which is preliminary data.</text>
</comment>
<evidence type="ECO:0000256" key="1">
    <source>
        <dbReference type="SAM" id="MobiDB-lite"/>
    </source>
</evidence>
<sequence>MLLRNTFYKTKTFFHKTLQNLKSFLFGGYKKLPKTRPLNPLYGGNGNPNLQQLDQFNRDFSEQWQYGNDKVMKSKELKNEADTTSVSFTKFEDRNALKSECKVREKEEKKRGSISQGRGGEACSQIGNGGGGGYMLAEKMRELEMMDMNDVDHVLDIEEVLHNYSRLTCPVYLDIVDNFFMDMYSEFLIPKPSVTSTNSSRRLGPLKL</sequence>
<dbReference type="AlphaFoldDB" id="A0A4V3WLK2"/>
<protein>
    <recommendedName>
        <fullName evidence="4">OVATE domain-containing protein</fullName>
    </recommendedName>
</protein>